<gene>
    <name evidence="7" type="primary">efpA_2</name>
    <name evidence="7" type="ORF">ENKNEFLB_02564</name>
</gene>
<reference evidence="7 8" key="1">
    <citation type="submission" date="2021-05" db="EMBL/GenBank/DDBJ databases">
        <title>Complete genome of Nocardioides aquaticus KCTC 9944T isolated from meromictic and hypersaline Ekho Lake, Antarctica.</title>
        <authorList>
            <person name="Hwang K."/>
            <person name="Kim K.M."/>
            <person name="Choe H."/>
        </authorList>
    </citation>
    <scope>NUCLEOTIDE SEQUENCE [LARGE SCALE GENOMIC DNA]</scope>
    <source>
        <strain evidence="7 8">KCTC 9944</strain>
    </source>
</reference>
<sequence length="467" mass="46304">MSSEVKPTRAVGRDRTLTWVAVGTALVLVTYVTPIATLARSAPDLGAGPAARAWILSSMSVGLAAALLAAGVAGDTRGRRRVYLGGLVLMGGGAAVCALAWEPWLLVGARVVQGVGGAAVLACGLALLAGSTEPGPARTRATAVWGASVGVGITAGSLLALALDLDAAWASGWRETYAVTAVLVLATVVPTRRGVPAPPGVPGRVDLPGLALLSLAATALVAALTQGRGGVDLLTVLLGVVAVAALLGFLAVERRVPAPLLDPALLRDPRFRAATTGSLVLGLGIIGTTSYLPTLVDAGLDRGLAVATVPVLGWSLTSVAASVLLPRLRVAPSGPRAIAVLLVGVAVGQLLCLGVSADSALWQLTGAMVVAGVATGALNATLGREAVASVPPARAAMGSGANNTARYLGAACGITLFATVAQLPEDVRVGFDAAIVASAGLTLLGAATIASFGRRHTPARPVPSTSG</sequence>
<name>A0ABX8EI17_9ACTN</name>
<dbReference type="PANTHER" id="PTHR42718">
    <property type="entry name" value="MAJOR FACILITATOR SUPERFAMILY MULTIDRUG TRANSPORTER MFSC"/>
    <property type="match status" value="1"/>
</dbReference>
<keyword evidence="3 5" id="KW-1133">Transmembrane helix</keyword>
<keyword evidence="4 5" id="KW-0472">Membrane</keyword>
<evidence type="ECO:0000313" key="7">
    <source>
        <dbReference type="EMBL" id="QVT80173.1"/>
    </source>
</evidence>
<accession>A0ABX8EI17</accession>
<evidence type="ECO:0000256" key="5">
    <source>
        <dbReference type="SAM" id="Phobius"/>
    </source>
</evidence>
<organism evidence="7 8">
    <name type="scientific">Nocardioides aquaticus</name>
    <dbReference type="NCBI Taxonomy" id="160826"/>
    <lineage>
        <taxon>Bacteria</taxon>
        <taxon>Bacillati</taxon>
        <taxon>Actinomycetota</taxon>
        <taxon>Actinomycetes</taxon>
        <taxon>Propionibacteriales</taxon>
        <taxon>Nocardioidaceae</taxon>
        <taxon>Nocardioides</taxon>
    </lineage>
</organism>
<evidence type="ECO:0000256" key="2">
    <source>
        <dbReference type="ARBA" id="ARBA00022692"/>
    </source>
</evidence>
<protein>
    <submittedName>
        <fullName evidence="7">MFS-type transporter EfpA</fullName>
    </submittedName>
</protein>
<feature type="transmembrane region" description="Helical" evidence="5">
    <location>
        <begin position="16"/>
        <end position="39"/>
    </location>
</feature>
<feature type="transmembrane region" description="Helical" evidence="5">
    <location>
        <begin position="82"/>
        <end position="101"/>
    </location>
</feature>
<evidence type="ECO:0000256" key="3">
    <source>
        <dbReference type="ARBA" id="ARBA00022989"/>
    </source>
</evidence>
<comment type="subcellular location">
    <subcellularLocation>
        <location evidence="1">Cell membrane</location>
        <topology evidence="1">Multi-pass membrane protein</topology>
    </subcellularLocation>
</comment>
<dbReference type="SUPFAM" id="SSF103473">
    <property type="entry name" value="MFS general substrate transporter"/>
    <property type="match status" value="1"/>
</dbReference>
<dbReference type="InterPro" id="IPR036259">
    <property type="entry name" value="MFS_trans_sf"/>
</dbReference>
<feature type="domain" description="Major facilitator superfamily (MFS) profile" evidence="6">
    <location>
        <begin position="16"/>
        <end position="457"/>
    </location>
</feature>
<feature type="transmembrane region" description="Helical" evidence="5">
    <location>
        <begin position="304"/>
        <end position="325"/>
    </location>
</feature>
<feature type="transmembrane region" description="Helical" evidence="5">
    <location>
        <begin position="142"/>
        <end position="165"/>
    </location>
</feature>
<dbReference type="Pfam" id="PF07690">
    <property type="entry name" value="MFS_1"/>
    <property type="match status" value="1"/>
</dbReference>
<dbReference type="PANTHER" id="PTHR42718:SF49">
    <property type="entry name" value="EXPORT PROTEIN"/>
    <property type="match status" value="1"/>
</dbReference>
<feature type="transmembrane region" description="Helical" evidence="5">
    <location>
        <begin position="362"/>
        <end position="383"/>
    </location>
</feature>
<evidence type="ECO:0000259" key="6">
    <source>
        <dbReference type="PROSITE" id="PS50850"/>
    </source>
</evidence>
<feature type="transmembrane region" description="Helical" evidence="5">
    <location>
        <begin position="51"/>
        <end position="70"/>
    </location>
</feature>
<evidence type="ECO:0000313" key="8">
    <source>
        <dbReference type="Proteomes" id="UP000679307"/>
    </source>
</evidence>
<feature type="transmembrane region" description="Helical" evidence="5">
    <location>
        <begin position="273"/>
        <end position="292"/>
    </location>
</feature>
<dbReference type="InterPro" id="IPR020846">
    <property type="entry name" value="MFS_dom"/>
</dbReference>
<dbReference type="Proteomes" id="UP000679307">
    <property type="component" value="Chromosome"/>
</dbReference>
<dbReference type="Gene3D" id="1.20.1250.20">
    <property type="entry name" value="MFS general substrate transporter like domains"/>
    <property type="match status" value="1"/>
</dbReference>
<proteinExistence type="predicted"/>
<dbReference type="EMBL" id="CP075371">
    <property type="protein sequence ID" value="QVT80173.1"/>
    <property type="molecule type" value="Genomic_DNA"/>
</dbReference>
<dbReference type="PROSITE" id="PS50850">
    <property type="entry name" value="MFS"/>
    <property type="match status" value="1"/>
</dbReference>
<feature type="transmembrane region" description="Helical" evidence="5">
    <location>
        <begin position="233"/>
        <end position="252"/>
    </location>
</feature>
<dbReference type="InterPro" id="IPR011701">
    <property type="entry name" value="MFS"/>
</dbReference>
<feature type="transmembrane region" description="Helical" evidence="5">
    <location>
        <begin position="404"/>
        <end position="423"/>
    </location>
</feature>
<feature type="transmembrane region" description="Helical" evidence="5">
    <location>
        <begin position="429"/>
        <end position="450"/>
    </location>
</feature>
<feature type="transmembrane region" description="Helical" evidence="5">
    <location>
        <begin position="107"/>
        <end position="130"/>
    </location>
</feature>
<feature type="transmembrane region" description="Helical" evidence="5">
    <location>
        <begin position="337"/>
        <end position="356"/>
    </location>
</feature>
<keyword evidence="2 5" id="KW-0812">Transmembrane</keyword>
<evidence type="ECO:0000256" key="1">
    <source>
        <dbReference type="ARBA" id="ARBA00004651"/>
    </source>
</evidence>
<evidence type="ECO:0000256" key="4">
    <source>
        <dbReference type="ARBA" id="ARBA00023136"/>
    </source>
</evidence>
<keyword evidence="8" id="KW-1185">Reference proteome</keyword>
<dbReference type="RefSeq" id="WP_214055770.1">
    <property type="nucleotide sequence ID" value="NZ_BAAAHS010000021.1"/>
</dbReference>